<name>F7R2T9_9LACO</name>
<comment type="caution">
    <text evidence="1">The sequence shown here is derived from an EMBL/GenBank/DDBJ whole genome shotgun (WGS) entry which is preliminary data.</text>
</comment>
<dbReference type="AlphaFoldDB" id="F7R2T9"/>
<protein>
    <submittedName>
        <fullName evidence="1">Uncharacterized protein</fullName>
    </submittedName>
</protein>
<evidence type="ECO:0000313" key="1">
    <source>
        <dbReference type="EMBL" id="EGM50356.1"/>
    </source>
</evidence>
<accession>F7R2T9</accession>
<proteinExistence type="predicted"/>
<reference evidence="1 2" key="1">
    <citation type="journal article" date="2011" name="J. Bacteriol.">
        <title>Genome Sequence of Lactobacillus ruminis SPM0211, Isolated from a Fecal Sample from a Healthy Korean.</title>
        <authorList>
            <person name="Lee S."/>
            <person name="Cho Y.J."/>
            <person name="Lee A.H."/>
            <person name="Chun J."/>
            <person name="Ha N.J."/>
            <person name="Ko G."/>
        </authorList>
    </citation>
    <scope>NUCLEOTIDE SEQUENCE [LARGE SCALE GENOMIC DNA]</scope>
    <source>
        <strain evidence="1 2">SPM0211</strain>
    </source>
</reference>
<sequence>MMTKESETEFYGQISENGILPIISSWALIKQTMRSTAFGNHGSKLPKSVASRP</sequence>
<evidence type="ECO:0000313" key="2">
    <source>
        <dbReference type="Proteomes" id="UP000002971"/>
    </source>
</evidence>
<dbReference type="EMBL" id="AFOJ01000007">
    <property type="protein sequence ID" value="EGM50356.1"/>
    <property type="molecule type" value="Genomic_DNA"/>
</dbReference>
<gene>
    <name evidence="1" type="ORF">LRU_02038</name>
</gene>
<organism evidence="1 2">
    <name type="scientific">Ligilactobacillus ruminis SPM0211</name>
    <dbReference type="NCBI Taxonomy" id="1040964"/>
    <lineage>
        <taxon>Bacteria</taxon>
        <taxon>Bacillati</taxon>
        <taxon>Bacillota</taxon>
        <taxon>Bacilli</taxon>
        <taxon>Lactobacillales</taxon>
        <taxon>Lactobacillaceae</taxon>
        <taxon>Ligilactobacillus</taxon>
    </lineage>
</organism>
<dbReference type="Proteomes" id="UP000002971">
    <property type="component" value="Unassembled WGS sequence"/>
</dbReference>